<organism evidence="1 2">
    <name type="scientific">Ambispora leptoticha</name>
    <dbReference type="NCBI Taxonomy" id="144679"/>
    <lineage>
        <taxon>Eukaryota</taxon>
        <taxon>Fungi</taxon>
        <taxon>Fungi incertae sedis</taxon>
        <taxon>Mucoromycota</taxon>
        <taxon>Glomeromycotina</taxon>
        <taxon>Glomeromycetes</taxon>
        <taxon>Archaeosporales</taxon>
        <taxon>Ambisporaceae</taxon>
        <taxon>Ambispora</taxon>
    </lineage>
</organism>
<proteinExistence type="predicted"/>
<evidence type="ECO:0000313" key="2">
    <source>
        <dbReference type="Proteomes" id="UP000789508"/>
    </source>
</evidence>
<protein>
    <submittedName>
        <fullName evidence="1">4998_t:CDS:1</fullName>
    </submittedName>
</protein>
<gene>
    <name evidence="1" type="ORF">ALEPTO_LOCUS4615</name>
</gene>
<name>A0A9N9ACC1_9GLOM</name>
<accession>A0A9N9ACC1</accession>
<evidence type="ECO:0000313" key="1">
    <source>
        <dbReference type="EMBL" id="CAG8524003.1"/>
    </source>
</evidence>
<sequence length="126" mass="14571">MWCIWGCTLRQLFHEHAQLECAPIPAKFEISVKIDFEFKDIFLSGTQKLATKLKYRLISVLKGTWTLPSECYYPSSPTKFVHPNPKLLVKTLCSNILRRFLHEKCRLVPNTGSAENSCLGQVYNFF</sequence>
<dbReference type="AlphaFoldDB" id="A0A9N9ACC1"/>
<comment type="caution">
    <text evidence="1">The sequence shown here is derived from an EMBL/GenBank/DDBJ whole genome shotgun (WGS) entry which is preliminary data.</text>
</comment>
<keyword evidence="2" id="KW-1185">Reference proteome</keyword>
<dbReference type="EMBL" id="CAJVPS010001095">
    <property type="protein sequence ID" value="CAG8524003.1"/>
    <property type="molecule type" value="Genomic_DNA"/>
</dbReference>
<dbReference type="Proteomes" id="UP000789508">
    <property type="component" value="Unassembled WGS sequence"/>
</dbReference>
<reference evidence="1" key="1">
    <citation type="submission" date="2021-06" db="EMBL/GenBank/DDBJ databases">
        <authorList>
            <person name="Kallberg Y."/>
            <person name="Tangrot J."/>
            <person name="Rosling A."/>
        </authorList>
    </citation>
    <scope>NUCLEOTIDE SEQUENCE</scope>
    <source>
        <strain evidence="1">FL130A</strain>
    </source>
</reference>